<protein>
    <submittedName>
        <fullName evidence="1">Uncharacterized protein</fullName>
    </submittedName>
</protein>
<dbReference type="AlphaFoldDB" id="A0A0A8YJ40"/>
<evidence type="ECO:0000313" key="1">
    <source>
        <dbReference type="EMBL" id="JAD25583.1"/>
    </source>
</evidence>
<accession>A0A0A8YJ40</accession>
<sequence length="61" mass="6552">MSSSNKRLRTLCFFSRSPASWLVDSEVFSGTEFKLSSGGGVLDPSRVLSVVSLGVIDELSI</sequence>
<proteinExistence type="predicted"/>
<reference evidence="1" key="2">
    <citation type="journal article" date="2015" name="Data Brief">
        <title>Shoot transcriptome of the giant reed, Arundo donax.</title>
        <authorList>
            <person name="Barrero R.A."/>
            <person name="Guerrero F.D."/>
            <person name="Moolhuijzen P."/>
            <person name="Goolsby J.A."/>
            <person name="Tidwell J."/>
            <person name="Bellgard S.E."/>
            <person name="Bellgard M.I."/>
        </authorList>
    </citation>
    <scope>NUCLEOTIDE SEQUENCE</scope>
    <source>
        <tissue evidence="1">Shoot tissue taken approximately 20 cm above the soil surface</tissue>
    </source>
</reference>
<organism evidence="1">
    <name type="scientific">Arundo donax</name>
    <name type="common">Giant reed</name>
    <name type="synonym">Donax arundinaceus</name>
    <dbReference type="NCBI Taxonomy" id="35708"/>
    <lineage>
        <taxon>Eukaryota</taxon>
        <taxon>Viridiplantae</taxon>
        <taxon>Streptophyta</taxon>
        <taxon>Embryophyta</taxon>
        <taxon>Tracheophyta</taxon>
        <taxon>Spermatophyta</taxon>
        <taxon>Magnoliopsida</taxon>
        <taxon>Liliopsida</taxon>
        <taxon>Poales</taxon>
        <taxon>Poaceae</taxon>
        <taxon>PACMAD clade</taxon>
        <taxon>Arundinoideae</taxon>
        <taxon>Arundineae</taxon>
        <taxon>Arundo</taxon>
    </lineage>
</organism>
<name>A0A0A8YJ40_ARUDO</name>
<dbReference type="EMBL" id="GBRH01272312">
    <property type="protein sequence ID" value="JAD25583.1"/>
    <property type="molecule type" value="Transcribed_RNA"/>
</dbReference>
<reference evidence="1" key="1">
    <citation type="submission" date="2014-09" db="EMBL/GenBank/DDBJ databases">
        <authorList>
            <person name="Magalhaes I.L.F."/>
            <person name="Oliveira U."/>
            <person name="Santos F.R."/>
            <person name="Vidigal T.H.D.A."/>
            <person name="Brescovit A.D."/>
            <person name="Santos A.J."/>
        </authorList>
    </citation>
    <scope>NUCLEOTIDE SEQUENCE</scope>
    <source>
        <tissue evidence="1">Shoot tissue taken approximately 20 cm above the soil surface</tissue>
    </source>
</reference>